<protein>
    <submittedName>
        <fullName evidence="1">Uncharacterized protein</fullName>
    </submittedName>
</protein>
<proteinExistence type="predicted"/>
<accession>A0AC61MUU7</accession>
<keyword evidence="2" id="KW-1185">Reference proteome</keyword>
<evidence type="ECO:0000313" key="2">
    <source>
        <dbReference type="Proteomes" id="UP000682782"/>
    </source>
</evidence>
<organism evidence="1 2">
    <name type="scientific">Aristaeella hokkaidonensis</name>
    <dbReference type="NCBI Taxonomy" id="3046382"/>
    <lineage>
        <taxon>Bacteria</taxon>
        <taxon>Bacillati</taxon>
        <taxon>Bacillota</taxon>
        <taxon>Clostridia</taxon>
        <taxon>Eubacteriales</taxon>
        <taxon>Aristaeellaceae</taxon>
        <taxon>Aristaeella</taxon>
    </lineage>
</organism>
<sequence length="505" mass="56229">MPRTVLFRRMITVLLLLAILVFTCSSASANSWGLSKGRLLNAVSADHTWDDYSTTGGGVQAGDYAVMSARYHSALFFADSEEQLHVYTKAVYQPEDKAKGLKLTMKDGILTLSYGDAEVYRFSDGNGDEDLDLLEAKIGDFRVWRDDKGYSYYAEDKDGRVVFNGWNPLSEFNIRLFPRSTAEIRRINLLTAYLGDTHELSSGYPINPGKKGTAPVYAAPFGKSAWRAAKGKAAVGLKGESLSLMDWRNNDGETYTLIRYNVSERTQRVGWVLSRELGREEKQQQEHDPLYDFCQVDVWAIADTYLTDDPDVSQFRQFEVPKETCFTCLGTYKGYAYVEAEVSKKGKFTDGGAIVWGFVPLRDLEIMDPGEEQPEVMKKLVGTWSFDAGGSFGPDVISFAEDGTFTSNLVDRVHDLKGKELDSYNISGTWKVIAYRPRWNLFWDEPGYALLCVGNHGRVSLNGLSFDGEGFGLTGGEGGGGYVPADPELLENPDYVGYNEFDTNG</sequence>
<dbReference type="Proteomes" id="UP000682782">
    <property type="component" value="Chromosome"/>
</dbReference>
<name>A0AC61MUU7_9FIRM</name>
<gene>
    <name evidence="1" type="ORF">JYE49_09765</name>
</gene>
<evidence type="ECO:0000313" key="1">
    <source>
        <dbReference type="EMBL" id="QUC66155.1"/>
    </source>
</evidence>
<reference evidence="1" key="1">
    <citation type="submission" date="2021-01" db="EMBL/GenBank/DDBJ databases">
        <title>Complete genome sequence of Clostridiales bacterium R-7.</title>
        <authorList>
            <person name="Mahoney-Kurpe S.C."/>
            <person name="Palevich N."/>
            <person name="Koike S."/>
            <person name="Moon C.D."/>
            <person name="Attwood G.T."/>
        </authorList>
    </citation>
    <scope>NUCLEOTIDE SEQUENCE</scope>
    <source>
        <strain evidence="1">R-7</strain>
    </source>
</reference>
<dbReference type="EMBL" id="CP068393">
    <property type="protein sequence ID" value="QUC66155.1"/>
    <property type="molecule type" value="Genomic_DNA"/>
</dbReference>